<dbReference type="Proteomes" id="UP000177801">
    <property type="component" value="Unassembled WGS sequence"/>
</dbReference>
<dbReference type="AlphaFoldDB" id="A0A1G1ZD70"/>
<gene>
    <name evidence="2" type="ORF">A3G58_01345</name>
</gene>
<protein>
    <submittedName>
        <fullName evidence="2">Uncharacterized protein</fullName>
    </submittedName>
</protein>
<proteinExistence type="predicted"/>
<evidence type="ECO:0000256" key="1">
    <source>
        <dbReference type="SAM" id="Phobius"/>
    </source>
</evidence>
<keyword evidence="1" id="KW-1133">Transmembrane helix</keyword>
<feature type="transmembrane region" description="Helical" evidence="1">
    <location>
        <begin position="132"/>
        <end position="154"/>
    </location>
</feature>
<name>A0A1G1ZD70_9BACT</name>
<reference evidence="2 3" key="1">
    <citation type="journal article" date="2016" name="Nat. Commun.">
        <title>Thousands of microbial genomes shed light on interconnected biogeochemical processes in an aquifer system.</title>
        <authorList>
            <person name="Anantharaman K."/>
            <person name="Brown C.T."/>
            <person name="Hug L.A."/>
            <person name="Sharon I."/>
            <person name="Castelle C.J."/>
            <person name="Probst A.J."/>
            <person name="Thomas B.C."/>
            <person name="Singh A."/>
            <person name="Wilkins M.J."/>
            <person name="Karaoz U."/>
            <person name="Brodie E.L."/>
            <person name="Williams K.H."/>
            <person name="Hubbard S.S."/>
            <person name="Banfield J.F."/>
        </authorList>
    </citation>
    <scope>NUCLEOTIDE SEQUENCE [LARGE SCALE GENOMIC DNA]</scope>
</reference>
<dbReference type="EMBL" id="MHJD01000014">
    <property type="protein sequence ID" value="OGY62494.1"/>
    <property type="molecule type" value="Genomic_DNA"/>
</dbReference>
<accession>A0A1G1ZD70</accession>
<sequence length="187" mass="21589">MINYTKKWWLLGCHRRAEKLYSTMGSNDGRPVLISQEQFIKGDEKVLGLVNKRCPFVRFRPSKIKFWEKEFCEEKLRRKTNDYWDIYEACVDEKFIKPHKETGYPTVSSSKAYNIRGPFGWVQGFAKSHDKLWIAFVALMVSIIGSSLITGLVIEKNTPPPAPTINNITTPDVNPTINVYTNARQNQ</sequence>
<comment type="caution">
    <text evidence="2">The sequence shown here is derived from an EMBL/GenBank/DDBJ whole genome shotgun (WGS) entry which is preliminary data.</text>
</comment>
<keyword evidence="1" id="KW-0812">Transmembrane</keyword>
<organism evidence="2 3">
    <name type="scientific">Candidatus Colwellbacteria bacterium RIFCSPLOWO2_12_FULL_46_17</name>
    <dbReference type="NCBI Taxonomy" id="1797695"/>
    <lineage>
        <taxon>Bacteria</taxon>
        <taxon>Candidatus Colwelliibacteriota</taxon>
    </lineage>
</organism>
<keyword evidence="1" id="KW-0472">Membrane</keyword>
<evidence type="ECO:0000313" key="3">
    <source>
        <dbReference type="Proteomes" id="UP000177801"/>
    </source>
</evidence>
<evidence type="ECO:0000313" key="2">
    <source>
        <dbReference type="EMBL" id="OGY62494.1"/>
    </source>
</evidence>